<dbReference type="PRINTS" id="PR00455">
    <property type="entry name" value="HTHTETR"/>
</dbReference>
<name>A0ABV6MQQ0_9PSEU</name>
<dbReference type="InterPro" id="IPR009057">
    <property type="entry name" value="Homeodomain-like_sf"/>
</dbReference>
<evidence type="ECO:0000313" key="7">
    <source>
        <dbReference type="Proteomes" id="UP001589810"/>
    </source>
</evidence>
<dbReference type="SUPFAM" id="SSF46689">
    <property type="entry name" value="Homeodomain-like"/>
    <property type="match status" value="1"/>
</dbReference>
<evidence type="ECO:0000256" key="2">
    <source>
        <dbReference type="ARBA" id="ARBA00023125"/>
    </source>
</evidence>
<keyword evidence="2 4" id="KW-0238">DNA-binding</keyword>
<dbReference type="InterPro" id="IPR050109">
    <property type="entry name" value="HTH-type_TetR-like_transc_reg"/>
</dbReference>
<dbReference type="Pfam" id="PF00440">
    <property type="entry name" value="TetR_N"/>
    <property type="match status" value="1"/>
</dbReference>
<evidence type="ECO:0000313" key="6">
    <source>
        <dbReference type="EMBL" id="MFC0542477.1"/>
    </source>
</evidence>
<sequence length="200" mass="21472">MTPERTARADAVRNSERILSATRDVFADLGPDAPLEEVARRAGVGIRTLYRHFPSKDDLLQAVVNLNVTEDLRAAIERAEADENPLRGLVGLVEATLALTARDRNLATAATNFCVVSCDGAAPLRVALGELTGRAQAAGLVRADVTPNDVHRLLMMLTSLSYVEDGWRRYVVLVLDALSPAGASPLPSESSVDCRAFPLP</sequence>
<accession>A0ABV6MQQ0</accession>
<evidence type="ECO:0000259" key="5">
    <source>
        <dbReference type="PROSITE" id="PS50977"/>
    </source>
</evidence>
<keyword evidence="3" id="KW-0804">Transcription</keyword>
<dbReference type="InterPro" id="IPR001647">
    <property type="entry name" value="HTH_TetR"/>
</dbReference>
<comment type="caution">
    <text evidence="6">The sequence shown here is derived from an EMBL/GenBank/DDBJ whole genome shotgun (WGS) entry which is preliminary data.</text>
</comment>
<keyword evidence="1" id="KW-0805">Transcription regulation</keyword>
<dbReference type="Proteomes" id="UP001589810">
    <property type="component" value="Unassembled WGS sequence"/>
</dbReference>
<dbReference type="RefSeq" id="WP_379793993.1">
    <property type="nucleotide sequence ID" value="NZ_JBHLUD010000004.1"/>
</dbReference>
<reference evidence="6 7" key="1">
    <citation type="submission" date="2024-09" db="EMBL/GenBank/DDBJ databases">
        <authorList>
            <person name="Sun Q."/>
            <person name="Mori K."/>
        </authorList>
    </citation>
    <scope>NUCLEOTIDE SEQUENCE [LARGE SCALE GENOMIC DNA]</scope>
    <source>
        <strain evidence="6 7">TBRC 1432</strain>
    </source>
</reference>
<dbReference type="Gene3D" id="1.10.357.10">
    <property type="entry name" value="Tetracycline Repressor, domain 2"/>
    <property type="match status" value="1"/>
</dbReference>
<evidence type="ECO:0000256" key="1">
    <source>
        <dbReference type="ARBA" id="ARBA00023015"/>
    </source>
</evidence>
<dbReference type="SUPFAM" id="SSF48498">
    <property type="entry name" value="Tetracyclin repressor-like, C-terminal domain"/>
    <property type="match status" value="1"/>
</dbReference>
<organism evidence="6 7">
    <name type="scientific">Kutzneria chonburiensis</name>
    <dbReference type="NCBI Taxonomy" id="1483604"/>
    <lineage>
        <taxon>Bacteria</taxon>
        <taxon>Bacillati</taxon>
        <taxon>Actinomycetota</taxon>
        <taxon>Actinomycetes</taxon>
        <taxon>Pseudonocardiales</taxon>
        <taxon>Pseudonocardiaceae</taxon>
        <taxon>Kutzneria</taxon>
    </lineage>
</organism>
<evidence type="ECO:0000256" key="4">
    <source>
        <dbReference type="PROSITE-ProRule" id="PRU00335"/>
    </source>
</evidence>
<evidence type="ECO:0000256" key="3">
    <source>
        <dbReference type="ARBA" id="ARBA00023163"/>
    </source>
</evidence>
<proteinExistence type="predicted"/>
<dbReference type="PROSITE" id="PS50977">
    <property type="entry name" value="HTH_TETR_2"/>
    <property type="match status" value="1"/>
</dbReference>
<keyword evidence="7" id="KW-1185">Reference proteome</keyword>
<gene>
    <name evidence="6" type="ORF">ACFFH7_13345</name>
</gene>
<feature type="domain" description="HTH tetR-type" evidence="5">
    <location>
        <begin position="12"/>
        <end position="71"/>
    </location>
</feature>
<dbReference type="InterPro" id="IPR049445">
    <property type="entry name" value="TetR_SbtR-like_C"/>
</dbReference>
<protein>
    <submittedName>
        <fullName evidence="6">TetR/AcrR family transcriptional regulator</fullName>
    </submittedName>
</protein>
<dbReference type="PANTHER" id="PTHR30055:SF234">
    <property type="entry name" value="HTH-TYPE TRANSCRIPTIONAL REGULATOR BETI"/>
    <property type="match status" value="1"/>
</dbReference>
<dbReference type="InterPro" id="IPR036271">
    <property type="entry name" value="Tet_transcr_reg_TetR-rel_C_sf"/>
</dbReference>
<dbReference type="EMBL" id="JBHLUD010000004">
    <property type="protein sequence ID" value="MFC0542477.1"/>
    <property type="molecule type" value="Genomic_DNA"/>
</dbReference>
<dbReference type="Pfam" id="PF21597">
    <property type="entry name" value="TetR_C_43"/>
    <property type="match status" value="1"/>
</dbReference>
<feature type="DNA-binding region" description="H-T-H motif" evidence="4">
    <location>
        <begin position="34"/>
        <end position="53"/>
    </location>
</feature>
<dbReference type="PANTHER" id="PTHR30055">
    <property type="entry name" value="HTH-TYPE TRANSCRIPTIONAL REGULATOR RUTR"/>
    <property type="match status" value="1"/>
</dbReference>